<comment type="caution">
    <text evidence="1">The sequence shown here is derived from an EMBL/GenBank/DDBJ whole genome shotgun (WGS) entry which is preliminary data.</text>
</comment>
<keyword evidence="2" id="KW-1185">Reference proteome</keyword>
<accession>A0AAD7K178</accession>
<protein>
    <submittedName>
        <fullName evidence="1">Uncharacterized protein</fullName>
    </submittedName>
</protein>
<sequence length="356" mass="39202">MPSLATVPQEIHYKLLSSLHDFEDLSATVLSTRALHSAFQSNRRRVLSAVGRNFIGNIFTDALLLARAQEKRDGSAALNVKGLSSSTVRLLVDNAETIGELQTIVFGLLKDQHTVDLRNRATMTQFAEAPPIVVASETESIRFKAAAYRFSVYCLIGSLEGRIAFLKRYPQLQILELSHFVNALWILASVIRGRPLETDRDWDLVSTLMSTGPHNILRLWTLKLTHPAAFKAALLDEHKKSADDYDGFMEEWCDLMDVQGFPSDAGLRECAILDGAAGHERAVSALEAARALSAADGATATTWGRGRASPEMDSGEENMMAHSWTDEEEVWGKSKDGIDDDPFGRSINSPIILLSC</sequence>
<evidence type="ECO:0000313" key="2">
    <source>
        <dbReference type="Proteomes" id="UP001215598"/>
    </source>
</evidence>
<dbReference type="AlphaFoldDB" id="A0AAD7K178"/>
<gene>
    <name evidence="1" type="ORF">B0H16DRAFT_1858960</name>
</gene>
<organism evidence="1 2">
    <name type="scientific">Mycena metata</name>
    <dbReference type="NCBI Taxonomy" id="1033252"/>
    <lineage>
        <taxon>Eukaryota</taxon>
        <taxon>Fungi</taxon>
        <taxon>Dikarya</taxon>
        <taxon>Basidiomycota</taxon>
        <taxon>Agaricomycotina</taxon>
        <taxon>Agaricomycetes</taxon>
        <taxon>Agaricomycetidae</taxon>
        <taxon>Agaricales</taxon>
        <taxon>Marasmiineae</taxon>
        <taxon>Mycenaceae</taxon>
        <taxon>Mycena</taxon>
    </lineage>
</organism>
<name>A0AAD7K178_9AGAR</name>
<evidence type="ECO:0000313" key="1">
    <source>
        <dbReference type="EMBL" id="KAJ7776183.1"/>
    </source>
</evidence>
<dbReference type="Proteomes" id="UP001215598">
    <property type="component" value="Unassembled WGS sequence"/>
</dbReference>
<reference evidence="1" key="1">
    <citation type="submission" date="2023-03" db="EMBL/GenBank/DDBJ databases">
        <title>Massive genome expansion in bonnet fungi (Mycena s.s.) driven by repeated elements and novel gene families across ecological guilds.</title>
        <authorList>
            <consortium name="Lawrence Berkeley National Laboratory"/>
            <person name="Harder C.B."/>
            <person name="Miyauchi S."/>
            <person name="Viragh M."/>
            <person name="Kuo A."/>
            <person name="Thoen E."/>
            <person name="Andreopoulos B."/>
            <person name="Lu D."/>
            <person name="Skrede I."/>
            <person name="Drula E."/>
            <person name="Henrissat B."/>
            <person name="Morin E."/>
            <person name="Kohler A."/>
            <person name="Barry K."/>
            <person name="LaButti K."/>
            <person name="Morin E."/>
            <person name="Salamov A."/>
            <person name="Lipzen A."/>
            <person name="Mereny Z."/>
            <person name="Hegedus B."/>
            <person name="Baldrian P."/>
            <person name="Stursova M."/>
            <person name="Weitz H."/>
            <person name="Taylor A."/>
            <person name="Grigoriev I.V."/>
            <person name="Nagy L.G."/>
            <person name="Martin F."/>
            <person name="Kauserud H."/>
        </authorList>
    </citation>
    <scope>NUCLEOTIDE SEQUENCE</scope>
    <source>
        <strain evidence="1">CBHHK182m</strain>
    </source>
</reference>
<dbReference type="EMBL" id="JARKIB010000009">
    <property type="protein sequence ID" value="KAJ7776183.1"/>
    <property type="molecule type" value="Genomic_DNA"/>
</dbReference>
<proteinExistence type="predicted"/>